<name>A0A845GCE9_9BURK</name>
<evidence type="ECO:0000313" key="1">
    <source>
        <dbReference type="EMBL" id="MYM92283.1"/>
    </source>
</evidence>
<reference evidence="1" key="1">
    <citation type="submission" date="2019-12" db="EMBL/GenBank/DDBJ databases">
        <title>Novel species isolated from a subtropical stream in China.</title>
        <authorList>
            <person name="Lu H."/>
        </authorList>
    </citation>
    <scope>NUCLEOTIDE SEQUENCE [LARGE SCALE GENOMIC DNA]</scope>
    <source>
        <strain evidence="1">FT81W</strain>
    </source>
</reference>
<dbReference type="RefSeq" id="WP_161081566.1">
    <property type="nucleotide sequence ID" value="NZ_WWCX01000001.1"/>
</dbReference>
<organism evidence="1 2">
    <name type="scientific">Duganella vulcania</name>
    <dbReference type="NCBI Taxonomy" id="2692166"/>
    <lineage>
        <taxon>Bacteria</taxon>
        <taxon>Pseudomonadati</taxon>
        <taxon>Pseudomonadota</taxon>
        <taxon>Betaproteobacteria</taxon>
        <taxon>Burkholderiales</taxon>
        <taxon>Oxalobacteraceae</taxon>
        <taxon>Telluria group</taxon>
        <taxon>Duganella</taxon>
    </lineage>
</organism>
<proteinExistence type="predicted"/>
<accession>A0A845GCE9</accession>
<dbReference type="Proteomes" id="UP000447355">
    <property type="component" value="Unassembled WGS sequence"/>
</dbReference>
<evidence type="ECO:0000313" key="2">
    <source>
        <dbReference type="Proteomes" id="UP000447355"/>
    </source>
</evidence>
<sequence>MFKFQKLSNYGSATPAVARTLLQASPIIDMFKCSDEQKDALKEKFFDLQRHLLKCVECRDSLAAEIESERANYVMPPNPDVRARGAFSLPGVGDLQSKGDTFLQSAKLAIAATGDMVEPFYGKAFGHKFHQLEKWAKENFDPADTFVTSVTRAIPFVKRIVQMRNAVDHPKPGPGERMAYANFDIADADGKMILVDPSWALTGEVARPMLQDFDQVRVFGAAQR</sequence>
<dbReference type="EMBL" id="WWCX01000001">
    <property type="protein sequence ID" value="MYM92283.1"/>
    <property type="molecule type" value="Genomic_DNA"/>
</dbReference>
<comment type="caution">
    <text evidence="1">The sequence shown here is derived from an EMBL/GenBank/DDBJ whole genome shotgun (WGS) entry which is preliminary data.</text>
</comment>
<dbReference type="AlphaFoldDB" id="A0A845GCE9"/>
<gene>
    <name evidence="1" type="ORF">GTP90_00235</name>
</gene>
<protein>
    <submittedName>
        <fullName evidence="1">Uncharacterized protein</fullName>
    </submittedName>
</protein>